<proteinExistence type="predicted"/>
<protein>
    <recommendedName>
        <fullName evidence="3">Recombinase domain-containing protein</fullName>
    </recommendedName>
</protein>
<gene>
    <name evidence="1" type="ORF">DPMN_047504</name>
</gene>
<name>A0A9D4DBJ9_DREPO</name>
<reference evidence="1" key="2">
    <citation type="submission" date="2020-11" db="EMBL/GenBank/DDBJ databases">
        <authorList>
            <person name="McCartney M.A."/>
            <person name="Auch B."/>
            <person name="Kono T."/>
            <person name="Mallez S."/>
            <person name="Becker A."/>
            <person name="Gohl D.M."/>
            <person name="Silverstein K.A.T."/>
            <person name="Koren S."/>
            <person name="Bechman K.B."/>
            <person name="Herman A."/>
            <person name="Abrahante J.E."/>
            <person name="Garbe J."/>
        </authorList>
    </citation>
    <scope>NUCLEOTIDE SEQUENCE</scope>
    <source>
        <strain evidence="1">Duluth1</strain>
        <tissue evidence="1">Whole animal</tissue>
    </source>
</reference>
<organism evidence="1 2">
    <name type="scientific">Dreissena polymorpha</name>
    <name type="common">Zebra mussel</name>
    <name type="synonym">Mytilus polymorpha</name>
    <dbReference type="NCBI Taxonomy" id="45954"/>
    <lineage>
        <taxon>Eukaryota</taxon>
        <taxon>Metazoa</taxon>
        <taxon>Spiralia</taxon>
        <taxon>Lophotrochozoa</taxon>
        <taxon>Mollusca</taxon>
        <taxon>Bivalvia</taxon>
        <taxon>Autobranchia</taxon>
        <taxon>Heteroconchia</taxon>
        <taxon>Euheterodonta</taxon>
        <taxon>Imparidentia</taxon>
        <taxon>Neoheterodontei</taxon>
        <taxon>Myida</taxon>
        <taxon>Dreissenoidea</taxon>
        <taxon>Dreissenidae</taxon>
        <taxon>Dreissena</taxon>
    </lineage>
</organism>
<evidence type="ECO:0008006" key="3">
    <source>
        <dbReference type="Google" id="ProtNLM"/>
    </source>
</evidence>
<evidence type="ECO:0000313" key="2">
    <source>
        <dbReference type="Proteomes" id="UP000828390"/>
    </source>
</evidence>
<accession>A0A9D4DBJ9</accession>
<comment type="caution">
    <text evidence="1">The sequence shown here is derived from an EMBL/GenBank/DDBJ whole genome shotgun (WGS) entry which is preliminary data.</text>
</comment>
<keyword evidence="2" id="KW-1185">Reference proteome</keyword>
<dbReference type="EMBL" id="JAIWYP010000011">
    <property type="protein sequence ID" value="KAH3740793.1"/>
    <property type="molecule type" value="Genomic_DNA"/>
</dbReference>
<dbReference type="AlphaFoldDB" id="A0A9D4DBJ9"/>
<reference evidence="1" key="1">
    <citation type="journal article" date="2019" name="bioRxiv">
        <title>The Genome of the Zebra Mussel, Dreissena polymorpha: A Resource for Invasive Species Research.</title>
        <authorList>
            <person name="McCartney M.A."/>
            <person name="Auch B."/>
            <person name="Kono T."/>
            <person name="Mallez S."/>
            <person name="Zhang Y."/>
            <person name="Obille A."/>
            <person name="Becker A."/>
            <person name="Abrahante J.E."/>
            <person name="Garbe J."/>
            <person name="Badalamenti J.P."/>
            <person name="Herman A."/>
            <person name="Mangelson H."/>
            <person name="Liachko I."/>
            <person name="Sullivan S."/>
            <person name="Sone E.D."/>
            <person name="Koren S."/>
            <person name="Silverstein K.A.T."/>
            <person name="Beckman K.B."/>
            <person name="Gohl D.M."/>
        </authorList>
    </citation>
    <scope>NUCLEOTIDE SEQUENCE</scope>
    <source>
        <strain evidence="1">Duluth1</strain>
        <tissue evidence="1">Whole animal</tissue>
    </source>
</reference>
<sequence>MKDNLVFYGLPEASPGTREDCKATVLNVLKNPRYSGKYHDRQRIPSNAAKPWMGDHVRLL</sequence>
<dbReference type="Proteomes" id="UP000828390">
    <property type="component" value="Unassembled WGS sequence"/>
</dbReference>
<evidence type="ECO:0000313" key="1">
    <source>
        <dbReference type="EMBL" id="KAH3740793.1"/>
    </source>
</evidence>